<feature type="domain" description="Fumarylacetoacetase-like C-terminal" evidence="1">
    <location>
        <begin position="93"/>
        <end position="319"/>
    </location>
</feature>
<dbReference type="KEGG" id="ccz:CCALI_02622"/>
<dbReference type="HOGENOM" id="CLU_028458_3_3_0"/>
<keyword evidence="2" id="KW-0378">Hydrolase</keyword>
<accession>S0EWW8</accession>
<dbReference type="InterPro" id="IPR036663">
    <property type="entry name" value="Fumarylacetoacetase_C_sf"/>
</dbReference>
<evidence type="ECO:0000259" key="1">
    <source>
        <dbReference type="Pfam" id="PF01557"/>
    </source>
</evidence>
<dbReference type="InParanoid" id="S0EWW8"/>
<dbReference type="PANTHER" id="PTHR43211">
    <property type="entry name" value="FUMARYLACETOACETATE HYDROLASE"/>
    <property type="match status" value="1"/>
</dbReference>
<name>S0EWW8_CHTCT</name>
<dbReference type="Proteomes" id="UP000014227">
    <property type="component" value="Chromosome I"/>
</dbReference>
<dbReference type="STRING" id="454171.CP488_01469"/>
<dbReference type="eggNOG" id="COG0179">
    <property type="taxonomic scope" value="Bacteria"/>
</dbReference>
<dbReference type="GO" id="GO:0016787">
    <property type="term" value="F:hydrolase activity"/>
    <property type="evidence" value="ECO:0007669"/>
    <property type="project" value="UniProtKB-KW"/>
</dbReference>
<dbReference type="Pfam" id="PF01557">
    <property type="entry name" value="FAA_hydrolase"/>
    <property type="match status" value="1"/>
</dbReference>
<dbReference type="PANTHER" id="PTHR43211:SF1">
    <property type="entry name" value="BLL6422 PROTEIN"/>
    <property type="match status" value="1"/>
</dbReference>
<dbReference type="SUPFAM" id="SSF56529">
    <property type="entry name" value="FAH"/>
    <property type="match status" value="1"/>
</dbReference>
<dbReference type="Gene3D" id="3.90.850.10">
    <property type="entry name" value="Fumarylacetoacetase-like, C-terminal domain"/>
    <property type="match status" value="1"/>
</dbReference>
<evidence type="ECO:0000313" key="3">
    <source>
        <dbReference type="Proteomes" id="UP000014227"/>
    </source>
</evidence>
<gene>
    <name evidence="2" type="ORF">CCALI_02622</name>
</gene>
<keyword evidence="3" id="KW-1185">Reference proteome</keyword>
<dbReference type="InterPro" id="IPR011234">
    <property type="entry name" value="Fumarylacetoacetase-like_C"/>
</dbReference>
<evidence type="ECO:0000313" key="2">
    <source>
        <dbReference type="EMBL" id="CCW36415.1"/>
    </source>
</evidence>
<dbReference type="RefSeq" id="WP_016483924.1">
    <property type="nucleotide sequence ID" value="NC_021487.1"/>
</dbReference>
<sequence>MKLLRLKSEPRFYYILIGEEIFDFAVTVPGDLRLTMPLDANEFLPIICQMRKRGNLLERHQKRLEKIGPEELRPFRRPFPPEDLDLPVHPTSFRDFYAFEAHVRNARRNRGLDMIPEWYEAPAFYFSNTACMLPHGAAVPKPVETEELDFELEVAAVIGMAGCNIPVEEADDYIAGFTILNDWSARDIQRREMKVGLGPAKSKDFATSLGPYLVTPDELEPRVLPESGRGRRYDLTMKAFVNGQQISHGNLKEMHWTFAELIAHASRNTTLLPGDLIGSGTVGTGSLVEFPSGTYPWLRPGDVVRLEVDLLGTLENQVV</sequence>
<dbReference type="AlphaFoldDB" id="S0EWW8"/>
<organism evidence="2 3">
    <name type="scientific">Chthonomonas calidirosea (strain DSM 23976 / ICMP 18418 / T49)</name>
    <dbReference type="NCBI Taxonomy" id="1303518"/>
    <lineage>
        <taxon>Bacteria</taxon>
        <taxon>Bacillati</taxon>
        <taxon>Armatimonadota</taxon>
        <taxon>Chthonomonadia</taxon>
        <taxon>Chthonomonadales</taxon>
        <taxon>Chthonomonadaceae</taxon>
        <taxon>Chthonomonas</taxon>
    </lineage>
</organism>
<dbReference type="PATRIC" id="fig|1303518.3.peg.2725"/>
<dbReference type="EMBL" id="HF951689">
    <property type="protein sequence ID" value="CCW36415.1"/>
    <property type="molecule type" value="Genomic_DNA"/>
</dbReference>
<protein>
    <submittedName>
        <fullName evidence="2">Fumarylacetoacetate hydrolase</fullName>
    </submittedName>
</protein>
<reference evidence="3" key="1">
    <citation type="submission" date="2013-03" db="EMBL/GenBank/DDBJ databases">
        <title>Genome sequence of Chthonomonas calidirosea, the first sequenced genome from the Armatimonadetes phylum (formally candidate division OP10).</title>
        <authorList>
            <person name="Lee K.C.Y."/>
            <person name="Morgan X.C."/>
            <person name="Dunfield P.F."/>
            <person name="Tamas I."/>
            <person name="Houghton K.M."/>
            <person name="Vyssotski M."/>
            <person name="Ryan J.L.J."/>
            <person name="Lagutin K."/>
            <person name="McDonald I.R."/>
            <person name="Stott M.B."/>
        </authorList>
    </citation>
    <scope>NUCLEOTIDE SEQUENCE [LARGE SCALE GENOMIC DNA]</scope>
    <source>
        <strain evidence="3">DSM 23976 / ICMP 18418 / T49</strain>
    </source>
</reference>
<proteinExistence type="predicted"/>